<name>A0ABT7S146_9LACO</name>
<dbReference type="SUPFAM" id="SSF89550">
    <property type="entry name" value="PHP domain-like"/>
    <property type="match status" value="1"/>
</dbReference>
<organism evidence="1 2">
    <name type="scientific">Leuconostoc falkenbergense</name>
    <dbReference type="NCBI Taxonomy" id="2766470"/>
    <lineage>
        <taxon>Bacteria</taxon>
        <taxon>Bacillati</taxon>
        <taxon>Bacillota</taxon>
        <taxon>Bacilli</taxon>
        <taxon>Lactobacillales</taxon>
        <taxon>Lactobacillaceae</taxon>
        <taxon>Leuconostoc</taxon>
    </lineage>
</organism>
<keyword evidence="2" id="KW-1185">Reference proteome</keyword>
<sequence length="699" mass="80342">MVVRIDFHLHTIADKHKDTEFTYSESWLREYIQKCDMDAIAITNHNLFDKDQFESITSTGNLPENLEIYPGMELSLLTGHVLVVYDNQEKYIRELTAASENISQQNLGESQGISVNDFINIFPSWQKAILVFDLNKSKRMPIPEELTSGLNLAGVSNQQQFQVQLNKDDLLPALFSDAHVSEDEPDDRRNNIDFLMTKGTFLDEESAEWSKIIRAFKNRDKISSNPDLLNSVIELGNNGKPVRVSTGLNLIVGRRGSGKTHFIKQIKNELGNNELVNDESDIFYQEQFNVQENRKSYLESQQNQQSEKVFQEWSNKYTTEWEVIVSEVIHGNEVEKVDEWLSKLKDYASKKNNKSAASKILLLSDQPFHVTDNEILQRQLNQLRTMIQTEELWKVLDSDTKMTFEKAYNTLRSHLSMKQQEMIVKQYVNDLVSDVQSMISQYTGSPKLPTINLTSVYDQKLLFEKTDIFMESILKEDILDTKKVSTYNIVVKKRPFRNAKELKEKIGTPSAVKERLFDDYKNGHFVTFLKTLGNAPEYKKEYKDEILSRLILQLEVRLETQEGIVASGGQEVAFALMLGLENAKRYDIALIDEPEGSLDNYFIKTQLVPKLRELSKYTTTFVITHNSTLGTLLRPNYLVVAKLNKNNGFDILSGKFDDKKIMNISTQQSFLYNEDFIDAMEAGLATYHEKGEVYDSLGN</sequence>
<evidence type="ECO:0008006" key="3">
    <source>
        <dbReference type="Google" id="ProtNLM"/>
    </source>
</evidence>
<accession>A0ABT7S146</accession>
<proteinExistence type="predicted"/>
<dbReference type="CDD" id="cd00267">
    <property type="entry name" value="ABC_ATPase"/>
    <property type="match status" value="1"/>
</dbReference>
<dbReference type="InterPro" id="IPR016195">
    <property type="entry name" value="Pol/histidinol_Pase-like"/>
</dbReference>
<dbReference type="InterPro" id="IPR027417">
    <property type="entry name" value="P-loop_NTPase"/>
</dbReference>
<evidence type="ECO:0000313" key="1">
    <source>
        <dbReference type="EMBL" id="MDM7647299.1"/>
    </source>
</evidence>
<dbReference type="Proteomes" id="UP001242903">
    <property type="component" value="Unassembled WGS sequence"/>
</dbReference>
<dbReference type="Gene3D" id="3.40.50.300">
    <property type="entry name" value="P-loop containing nucleotide triphosphate hydrolases"/>
    <property type="match status" value="1"/>
</dbReference>
<dbReference type="SUPFAM" id="SSF52540">
    <property type="entry name" value="P-loop containing nucleoside triphosphate hydrolases"/>
    <property type="match status" value="1"/>
</dbReference>
<evidence type="ECO:0000313" key="2">
    <source>
        <dbReference type="Proteomes" id="UP001242903"/>
    </source>
</evidence>
<dbReference type="EMBL" id="JAUCAQ010000025">
    <property type="protein sequence ID" value="MDM7647299.1"/>
    <property type="molecule type" value="Genomic_DNA"/>
</dbReference>
<gene>
    <name evidence="1" type="ORF">QUE93_09755</name>
</gene>
<reference evidence="1 2" key="1">
    <citation type="submission" date="2023-06" db="EMBL/GenBank/DDBJ databases">
        <title>Draft Genome Sequences of lactic acid bacteria strains isolated from fermented milk products.</title>
        <authorList>
            <person name="Elcheninov A.G."/>
            <person name="Klyukina A."/>
            <person name="Zayulina K.S."/>
            <person name="Gavirova L.A."/>
            <person name="Shcherbakova P.A."/>
            <person name="Shestakov A.I."/>
            <person name="Kublanov I.V."/>
            <person name="Kochetkova T.V."/>
        </authorList>
    </citation>
    <scope>NUCLEOTIDE SEQUENCE [LARGE SCALE GENOMIC DNA]</scope>
    <source>
        <strain evidence="1 2">TOM.81</strain>
    </source>
</reference>
<protein>
    <recommendedName>
        <fullName evidence="3">Histidinol-phosphatase</fullName>
    </recommendedName>
</protein>
<comment type="caution">
    <text evidence="1">The sequence shown here is derived from an EMBL/GenBank/DDBJ whole genome shotgun (WGS) entry which is preliminary data.</text>
</comment>
<dbReference type="Gene3D" id="3.20.20.140">
    <property type="entry name" value="Metal-dependent hydrolases"/>
    <property type="match status" value="1"/>
</dbReference>
<dbReference type="RefSeq" id="WP_289457056.1">
    <property type="nucleotide sequence ID" value="NZ_JAUCAQ010000025.1"/>
</dbReference>